<keyword evidence="1" id="KW-0732">Signal</keyword>
<name>A0A072V726_MEDTR</name>
<evidence type="ECO:0000313" key="4">
    <source>
        <dbReference type="Proteomes" id="UP000002051"/>
    </source>
</evidence>
<evidence type="ECO:0000313" key="3">
    <source>
        <dbReference type="EnsemblPlants" id="KEH33945"/>
    </source>
</evidence>
<dbReference type="PaxDb" id="3880-AES70440"/>
<gene>
    <name evidence="2" type="ordered locus">MTR_3g055295</name>
</gene>
<protein>
    <submittedName>
        <fullName evidence="2">LCR-like protein</fullName>
    </submittedName>
</protein>
<reference evidence="2 4" key="1">
    <citation type="journal article" date="2011" name="Nature">
        <title>The Medicago genome provides insight into the evolution of rhizobial symbioses.</title>
        <authorList>
            <person name="Young N.D."/>
            <person name="Debelle F."/>
            <person name="Oldroyd G.E."/>
            <person name="Geurts R."/>
            <person name="Cannon S.B."/>
            <person name="Udvardi M.K."/>
            <person name="Benedito V.A."/>
            <person name="Mayer K.F."/>
            <person name="Gouzy J."/>
            <person name="Schoof H."/>
            <person name="Van de Peer Y."/>
            <person name="Proost S."/>
            <person name="Cook D.R."/>
            <person name="Meyers B.C."/>
            <person name="Spannagl M."/>
            <person name="Cheung F."/>
            <person name="De Mita S."/>
            <person name="Krishnakumar V."/>
            <person name="Gundlach H."/>
            <person name="Zhou S."/>
            <person name="Mudge J."/>
            <person name="Bharti A.K."/>
            <person name="Murray J.D."/>
            <person name="Naoumkina M.A."/>
            <person name="Rosen B."/>
            <person name="Silverstein K.A."/>
            <person name="Tang H."/>
            <person name="Rombauts S."/>
            <person name="Zhao P.X."/>
            <person name="Zhou P."/>
            <person name="Barbe V."/>
            <person name="Bardou P."/>
            <person name="Bechner M."/>
            <person name="Bellec A."/>
            <person name="Berger A."/>
            <person name="Berges H."/>
            <person name="Bidwell S."/>
            <person name="Bisseling T."/>
            <person name="Choisne N."/>
            <person name="Couloux A."/>
            <person name="Denny R."/>
            <person name="Deshpande S."/>
            <person name="Dai X."/>
            <person name="Doyle J.J."/>
            <person name="Dudez A.M."/>
            <person name="Farmer A.D."/>
            <person name="Fouteau S."/>
            <person name="Franken C."/>
            <person name="Gibelin C."/>
            <person name="Gish J."/>
            <person name="Goldstein S."/>
            <person name="Gonzalez A.J."/>
            <person name="Green P.J."/>
            <person name="Hallab A."/>
            <person name="Hartog M."/>
            <person name="Hua A."/>
            <person name="Humphray S.J."/>
            <person name="Jeong D.H."/>
            <person name="Jing Y."/>
            <person name="Jocker A."/>
            <person name="Kenton S.M."/>
            <person name="Kim D.J."/>
            <person name="Klee K."/>
            <person name="Lai H."/>
            <person name="Lang C."/>
            <person name="Lin S."/>
            <person name="Macmil S.L."/>
            <person name="Magdelenat G."/>
            <person name="Matthews L."/>
            <person name="McCorrison J."/>
            <person name="Monaghan E.L."/>
            <person name="Mun J.H."/>
            <person name="Najar F.Z."/>
            <person name="Nicholson C."/>
            <person name="Noirot C."/>
            <person name="O'Bleness M."/>
            <person name="Paule C.R."/>
            <person name="Poulain J."/>
            <person name="Prion F."/>
            <person name="Qin B."/>
            <person name="Qu C."/>
            <person name="Retzel E.F."/>
            <person name="Riddle C."/>
            <person name="Sallet E."/>
            <person name="Samain S."/>
            <person name="Samson N."/>
            <person name="Sanders I."/>
            <person name="Saurat O."/>
            <person name="Scarpelli C."/>
            <person name="Schiex T."/>
            <person name="Segurens B."/>
            <person name="Severin A.J."/>
            <person name="Sherrier D.J."/>
            <person name="Shi R."/>
            <person name="Sims S."/>
            <person name="Singer S.R."/>
            <person name="Sinharoy S."/>
            <person name="Sterck L."/>
            <person name="Viollet A."/>
            <person name="Wang B.B."/>
            <person name="Wang K."/>
            <person name="Wang M."/>
            <person name="Wang X."/>
            <person name="Warfsmann J."/>
            <person name="Weissenbach J."/>
            <person name="White D.D."/>
            <person name="White J.D."/>
            <person name="Wiley G.B."/>
            <person name="Wincker P."/>
            <person name="Xing Y."/>
            <person name="Yang L."/>
            <person name="Yao Z."/>
            <person name="Ying F."/>
            <person name="Zhai J."/>
            <person name="Zhou L."/>
            <person name="Zuber A."/>
            <person name="Denarie J."/>
            <person name="Dixon R.A."/>
            <person name="May G.D."/>
            <person name="Schwartz D.C."/>
            <person name="Rogers J."/>
            <person name="Quetier F."/>
            <person name="Town C.D."/>
            <person name="Roe B.A."/>
        </authorList>
    </citation>
    <scope>NUCLEOTIDE SEQUENCE [LARGE SCALE GENOMIC DNA]</scope>
    <source>
        <strain evidence="2">A17</strain>
        <strain evidence="3 4">cv. Jemalong A17</strain>
    </source>
</reference>
<evidence type="ECO:0000256" key="1">
    <source>
        <dbReference type="SAM" id="SignalP"/>
    </source>
</evidence>
<dbReference type="Proteomes" id="UP000002051">
    <property type="component" value="Chromosome 3"/>
</dbReference>
<proteinExistence type="predicted"/>
<sequence length="77" mass="8531">MKLSLLILFFLSLLISSSSSVTTAEEPICDPNNVRFIRILYCKNSDCLSKCLEKYGTSGTKNPNCNGRDTCVCCNDK</sequence>
<dbReference type="EMBL" id="CM001219">
    <property type="protein sequence ID" value="KEH33945.1"/>
    <property type="molecule type" value="Genomic_DNA"/>
</dbReference>
<feature type="signal peptide" evidence="1">
    <location>
        <begin position="1"/>
        <end position="20"/>
    </location>
</feature>
<keyword evidence="4" id="KW-1185">Reference proteome</keyword>
<dbReference type="EnsemblPlants" id="KEH33945">
    <property type="protein sequence ID" value="KEH33945"/>
    <property type="gene ID" value="MTR_3g055295"/>
</dbReference>
<accession>A0A072V726</accession>
<reference evidence="2 4" key="2">
    <citation type="journal article" date="2014" name="BMC Genomics">
        <title>An improved genome release (version Mt4.0) for the model legume Medicago truncatula.</title>
        <authorList>
            <person name="Tang H."/>
            <person name="Krishnakumar V."/>
            <person name="Bidwell S."/>
            <person name="Rosen B."/>
            <person name="Chan A."/>
            <person name="Zhou S."/>
            <person name="Gentzbittel L."/>
            <person name="Childs K.L."/>
            <person name="Yandell M."/>
            <person name="Gundlach H."/>
            <person name="Mayer K.F."/>
            <person name="Schwartz D.C."/>
            <person name="Town C.D."/>
        </authorList>
    </citation>
    <scope>GENOME REANNOTATION</scope>
    <source>
        <strain evidence="2">A17</strain>
        <strain evidence="3 4">cv. Jemalong A17</strain>
    </source>
</reference>
<dbReference type="HOGENOM" id="CLU_2641824_0_0_1"/>
<evidence type="ECO:0000313" key="2">
    <source>
        <dbReference type="EMBL" id="KEH33945.1"/>
    </source>
</evidence>
<reference evidence="3" key="3">
    <citation type="submission" date="2015-04" db="UniProtKB">
        <authorList>
            <consortium name="EnsemblPlants"/>
        </authorList>
    </citation>
    <scope>IDENTIFICATION</scope>
    <source>
        <strain evidence="3">cv. Jemalong A17</strain>
    </source>
</reference>
<feature type="chain" id="PRO_5014500303" evidence="1">
    <location>
        <begin position="21"/>
        <end position="77"/>
    </location>
</feature>
<dbReference type="AlphaFoldDB" id="A0A072V726"/>
<organism evidence="2 4">
    <name type="scientific">Medicago truncatula</name>
    <name type="common">Barrel medic</name>
    <name type="synonym">Medicago tribuloides</name>
    <dbReference type="NCBI Taxonomy" id="3880"/>
    <lineage>
        <taxon>Eukaryota</taxon>
        <taxon>Viridiplantae</taxon>
        <taxon>Streptophyta</taxon>
        <taxon>Embryophyta</taxon>
        <taxon>Tracheophyta</taxon>
        <taxon>Spermatophyta</taxon>
        <taxon>Magnoliopsida</taxon>
        <taxon>eudicotyledons</taxon>
        <taxon>Gunneridae</taxon>
        <taxon>Pentapetalae</taxon>
        <taxon>rosids</taxon>
        <taxon>fabids</taxon>
        <taxon>Fabales</taxon>
        <taxon>Fabaceae</taxon>
        <taxon>Papilionoideae</taxon>
        <taxon>50 kb inversion clade</taxon>
        <taxon>NPAAA clade</taxon>
        <taxon>Hologalegina</taxon>
        <taxon>IRL clade</taxon>
        <taxon>Trifolieae</taxon>
        <taxon>Medicago</taxon>
    </lineage>
</organism>